<sequence length="393" mass="44025">MKAFTVAFAAAYLLPGALAWGAAGHEIVATIAQIHLHPSTRQRLCEILPERSKCHLATVAAWADTVRRYYPETAPMHYINPMSDHPSDHCEYGEHGWLNEDVNVLTGIMNETARIMAGQGDIPLRFLVHFMGDMHQPLHLTGRDKGGNGAMFLFEGHQRNLHSVWDSGLITKKIREISNYTSPLPSRQIEDALPGAIFDPYVRWIVWEGIRQWWRDELPEWLTCPADGDPFPHSSISDIPASTPDYLKNRISRTAFSALNAVLPAWITIPFQLKYPVQMHETHGFADQLLSTHPAILNGSVVSTLSPDPQLIKPVIPACPFSWSKPIHQLNCDIVWPKNYVPGRHIELDTKDYLGRIDSEKTLEKLLAMGGIRLASILNTILGDETAALNLAY</sequence>
<feature type="chain" id="PRO_5012666032" evidence="8">
    <location>
        <begin position="20"/>
        <end position="393"/>
    </location>
</feature>
<dbReference type="SUPFAM" id="SSF48537">
    <property type="entry name" value="Phospholipase C/P1 nuclease"/>
    <property type="match status" value="1"/>
</dbReference>
<keyword evidence="2" id="KW-0540">Nuclease</keyword>
<evidence type="ECO:0000256" key="6">
    <source>
        <dbReference type="ARBA" id="ARBA00023157"/>
    </source>
</evidence>
<dbReference type="InterPro" id="IPR008947">
    <property type="entry name" value="PLipase_C/P1_nuclease_dom_sf"/>
</dbReference>
<evidence type="ECO:0000256" key="1">
    <source>
        <dbReference type="ARBA" id="ARBA00009547"/>
    </source>
</evidence>
<dbReference type="STRING" id="4999.A0A1Y1UFC4"/>
<evidence type="ECO:0000313" key="10">
    <source>
        <dbReference type="Proteomes" id="UP000193218"/>
    </source>
</evidence>
<name>A0A1Y1UFC4_9TREE</name>
<dbReference type="GeneID" id="33557757"/>
<keyword evidence="5" id="KW-0378">Hydrolase</keyword>
<evidence type="ECO:0000256" key="4">
    <source>
        <dbReference type="ARBA" id="ARBA00022759"/>
    </source>
</evidence>
<dbReference type="GO" id="GO:0006308">
    <property type="term" value="P:DNA catabolic process"/>
    <property type="evidence" value="ECO:0007669"/>
    <property type="project" value="InterPro"/>
</dbReference>
<dbReference type="InterPro" id="IPR003154">
    <property type="entry name" value="S1/P1nuclease"/>
</dbReference>
<protein>
    <submittedName>
        <fullName evidence="9">Phospholipase C/P1 nuclease domain-containing protein</fullName>
    </submittedName>
</protein>
<dbReference type="EMBL" id="NBSH01000007">
    <property type="protein sequence ID" value="ORX36722.1"/>
    <property type="molecule type" value="Genomic_DNA"/>
</dbReference>
<feature type="signal peptide" evidence="8">
    <location>
        <begin position="1"/>
        <end position="19"/>
    </location>
</feature>
<evidence type="ECO:0000256" key="3">
    <source>
        <dbReference type="ARBA" id="ARBA00022723"/>
    </source>
</evidence>
<organism evidence="9 10">
    <name type="scientific">Kockovaella imperatae</name>
    <dbReference type="NCBI Taxonomy" id="4999"/>
    <lineage>
        <taxon>Eukaryota</taxon>
        <taxon>Fungi</taxon>
        <taxon>Dikarya</taxon>
        <taxon>Basidiomycota</taxon>
        <taxon>Agaricomycotina</taxon>
        <taxon>Tremellomycetes</taxon>
        <taxon>Tremellales</taxon>
        <taxon>Cuniculitremaceae</taxon>
        <taxon>Kockovaella</taxon>
    </lineage>
</organism>
<dbReference type="AlphaFoldDB" id="A0A1Y1UFC4"/>
<dbReference type="PANTHER" id="PTHR33146:SF29">
    <property type="entry name" value="S1_P1 NUCLEASE"/>
    <property type="match status" value="1"/>
</dbReference>
<dbReference type="GO" id="GO:0004519">
    <property type="term" value="F:endonuclease activity"/>
    <property type="evidence" value="ECO:0007669"/>
    <property type="project" value="UniProtKB-KW"/>
</dbReference>
<evidence type="ECO:0000256" key="5">
    <source>
        <dbReference type="ARBA" id="ARBA00022801"/>
    </source>
</evidence>
<proteinExistence type="inferred from homology"/>
<dbReference type="PANTHER" id="PTHR33146">
    <property type="entry name" value="ENDONUCLEASE 4"/>
    <property type="match status" value="1"/>
</dbReference>
<dbReference type="GO" id="GO:0016788">
    <property type="term" value="F:hydrolase activity, acting on ester bonds"/>
    <property type="evidence" value="ECO:0007669"/>
    <property type="project" value="InterPro"/>
</dbReference>
<keyword evidence="7" id="KW-0325">Glycoprotein</keyword>
<keyword evidence="8" id="KW-0732">Signal</keyword>
<evidence type="ECO:0000256" key="7">
    <source>
        <dbReference type="ARBA" id="ARBA00023180"/>
    </source>
</evidence>
<dbReference type="GO" id="GO:0003676">
    <property type="term" value="F:nucleic acid binding"/>
    <property type="evidence" value="ECO:0007669"/>
    <property type="project" value="InterPro"/>
</dbReference>
<comment type="similarity">
    <text evidence="1">Belongs to the nuclease type I family.</text>
</comment>
<keyword evidence="4" id="KW-0255">Endonuclease</keyword>
<keyword evidence="10" id="KW-1185">Reference proteome</keyword>
<dbReference type="Gene3D" id="1.10.575.10">
    <property type="entry name" value="P1 Nuclease"/>
    <property type="match status" value="1"/>
</dbReference>
<dbReference type="OrthoDB" id="441446at2759"/>
<comment type="caution">
    <text evidence="9">The sequence shown here is derived from an EMBL/GenBank/DDBJ whole genome shotgun (WGS) entry which is preliminary data.</text>
</comment>
<evidence type="ECO:0000256" key="2">
    <source>
        <dbReference type="ARBA" id="ARBA00022722"/>
    </source>
</evidence>
<reference evidence="9 10" key="1">
    <citation type="submission" date="2017-03" db="EMBL/GenBank/DDBJ databases">
        <title>Widespread Adenine N6-methylation of Active Genes in Fungi.</title>
        <authorList>
            <consortium name="DOE Joint Genome Institute"/>
            <person name="Mondo S.J."/>
            <person name="Dannebaum R.O."/>
            <person name="Kuo R.C."/>
            <person name="Louie K.B."/>
            <person name="Bewick A.J."/>
            <person name="Labutti K."/>
            <person name="Haridas S."/>
            <person name="Kuo A."/>
            <person name="Salamov A."/>
            <person name="Ahrendt S.R."/>
            <person name="Lau R."/>
            <person name="Bowen B.P."/>
            <person name="Lipzen A."/>
            <person name="Sullivan W."/>
            <person name="Andreopoulos W.B."/>
            <person name="Clum A."/>
            <person name="Lindquist E."/>
            <person name="Daum C."/>
            <person name="Northen T.R."/>
            <person name="Ramamoorthy G."/>
            <person name="Schmitz R.J."/>
            <person name="Gryganskyi A."/>
            <person name="Culley D."/>
            <person name="Magnuson J."/>
            <person name="James T.Y."/>
            <person name="O'Malley M.A."/>
            <person name="Stajich J.E."/>
            <person name="Spatafora J.W."/>
            <person name="Visel A."/>
            <person name="Grigoriev I.V."/>
        </authorList>
    </citation>
    <scope>NUCLEOTIDE SEQUENCE [LARGE SCALE GENOMIC DNA]</scope>
    <source>
        <strain evidence="9 10">NRRL Y-17943</strain>
    </source>
</reference>
<keyword evidence="3" id="KW-0479">Metal-binding</keyword>
<dbReference type="Pfam" id="PF02265">
    <property type="entry name" value="S1-P1_nuclease"/>
    <property type="match status" value="1"/>
</dbReference>
<evidence type="ECO:0000256" key="8">
    <source>
        <dbReference type="SAM" id="SignalP"/>
    </source>
</evidence>
<gene>
    <name evidence="9" type="ORF">BD324DRAFT_626938</name>
</gene>
<accession>A0A1Y1UFC4</accession>
<keyword evidence="6" id="KW-1015">Disulfide bond</keyword>
<dbReference type="InParanoid" id="A0A1Y1UFC4"/>
<dbReference type="GO" id="GO:0046872">
    <property type="term" value="F:metal ion binding"/>
    <property type="evidence" value="ECO:0007669"/>
    <property type="project" value="UniProtKB-KW"/>
</dbReference>
<evidence type="ECO:0000313" key="9">
    <source>
        <dbReference type="EMBL" id="ORX36722.1"/>
    </source>
</evidence>
<dbReference type="CDD" id="cd11010">
    <property type="entry name" value="S1-P1_nuclease"/>
    <property type="match status" value="1"/>
</dbReference>
<dbReference type="Proteomes" id="UP000193218">
    <property type="component" value="Unassembled WGS sequence"/>
</dbReference>
<dbReference type="RefSeq" id="XP_021870791.1">
    <property type="nucleotide sequence ID" value="XM_022015948.1"/>
</dbReference>